<dbReference type="Pfam" id="PF13938">
    <property type="entry name" value="DUF4213"/>
    <property type="match status" value="1"/>
</dbReference>
<feature type="domain" description="DUF4213" evidence="1">
    <location>
        <begin position="5"/>
        <end position="86"/>
    </location>
</feature>
<reference evidence="2" key="1">
    <citation type="journal article" date="2014" name="Front. Microbiol.">
        <title>High frequency of phylogenetically diverse reductive dehalogenase-homologous genes in deep subseafloor sedimentary metagenomes.</title>
        <authorList>
            <person name="Kawai M."/>
            <person name="Futagami T."/>
            <person name="Toyoda A."/>
            <person name="Takaki Y."/>
            <person name="Nishi S."/>
            <person name="Hori S."/>
            <person name="Arai W."/>
            <person name="Tsubouchi T."/>
            <person name="Morono Y."/>
            <person name="Uchiyama I."/>
            <person name="Ito T."/>
            <person name="Fujiyama A."/>
            <person name="Inagaki F."/>
            <person name="Takami H."/>
        </authorList>
    </citation>
    <scope>NUCLEOTIDE SEQUENCE</scope>
    <source>
        <strain evidence="2">Expedition CK06-06</strain>
    </source>
</reference>
<organism evidence="2">
    <name type="scientific">marine sediment metagenome</name>
    <dbReference type="NCBI Taxonomy" id="412755"/>
    <lineage>
        <taxon>unclassified sequences</taxon>
        <taxon>metagenomes</taxon>
        <taxon>ecological metagenomes</taxon>
    </lineage>
</organism>
<gene>
    <name evidence="2" type="ORF">S01H1_19171</name>
</gene>
<dbReference type="Gene3D" id="3.30.390.100">
    <property type="match status" value="1"/>
</dbReference>
<dbReference type="InterPro" id="IPR025251">
    <property type="entry name" value="DUF4213"/>
</dbReference>
<dbReference type="EMBL" id="BARS01010323">
    <property type="protein sequence ID" value="GAF92279.1"/>
    <property type="molecule type" value="Genomic_DNA"/>
</dbReference>
<proteinExistence type="predicted"/>
<protein>
    <recommendedName>
        <fullName evidence="1">DUF4213 domain-containing protein</fullName>
    </recommendedName>
</protein>
<feature type="non-terminal residue" evidence="2">
    <location>
        <position position="89"/>
    </location>
</feature>
<evidence type="ECO:0000313" key="2">
    <source>
        <dbReference type="EMBL" id="GAF92279.1"/>
    </source>
</evidence>
<dbReference type="SUPFAM" id="SSF159713">
    <property type="entry name" value="Dhaf3308-like"/>
    <property type="match status" value="1"/>
</dbReference>
<dbReference type="AlphaFoldDB" id="X0TGE0"/>
<sequence length="89" mass="9691">MKIVDELLESVSGHDCEVKKVCVGLHWTVVVSRCAGMSHTYKTNRKVELTQSGNLIGKSALELANRLKSWEPLEASLGLAALNSLIEPS</sequence>
<name>X0TGE0_9ZZZZ</name>
<accession>X0TGE0</accession>
<comment type="caution">
    <text evidence="2">The sequence shown here is derived from an EMBL/GenBank/DDBJ whole genome shotgun (WGS) entry which is preliminary data.</text>
</comment>
<evidence type="ECO:0000259" key="1">
    <source>
        <dbReference type="Pfam" id="PF13938"/>
    </source>
</evidence>